<name>A0A0L8GYC6_OCTBM</name>
<reference evidence="1" key="1">
    <citation type="submission" date="2015-07" db="EMBL/GenBank/DDBJ databases">
        <title>MeaNS - Measles Nucleotide Surveillance Program.</title>
        <authorList>
            <person name="Tran T."/>
            <person name="Druce J."/>
        </authorList>
    </citation>
    <scope>NUCLEOTIDE SEQUENCE</scope>
    <source>
        <strain evidence="1">UCB-OBI-ISO-001</strain>
        <tissue evidence="1">Gonad</tissue>
    </source>
</reference>
<dbReference type="EMBL" id="KQ419973">
    <property type="protein sequence ID" value="KOF81844.1"/>
    <property type="molecule type" value="Genomic_DNA"/>
</dbReference>
<sequence length="137" mass="16467">MNYNHIYLVFPRRISYERYKIPLTRNRARGFIVSHRHLDFPPKKKKTVPPTSSQLSTFLPQAELEKPKCDHLIIHEYFDKVEKQNYYLDKLEQLSDVQIYRFTSWIGSFIVTIKNFLIQTPLLAKDLLLENKYDSKF</sequence>
<gene>
    <name evidence="1" type="ORF">OCBIM_22026048mg</name>
</gene>
<proteinExistence type="predicted"/>
<dbReference type="AlphaFoldDB" id="A0A0L8GYC6"/>
<protein>
    <submittedName>
        <fullName evidence="1">Uncharacterized protein</fullName>
    </submittedName>
</protein>
<accession>A0A0L8GYC6</accession>
<evidence type="ECO:0000313" key="1">
    <source>
        <dbReference type="EMBL" id="KOF81844.1"/>
    </source>
</evidence>
<organism evidence="1">
    <name type="scientific">Octopus bimaculoides</name>
    <name type="common">California two-spotted octopus</name>
    <dbReference type="NCBI Taxonomy" id="37653"/>
    <lineage>
        <taxon>Eukaryota</taxon>
        <taxon>Metazoa</taxon>
        <taxon>Spiralia</taxon>
        <taxon>Lophotrochozoa</taxon>
        <taxon>Mollusca</taxon>
        <taxon>Cephalopoda</taxon>
        <taxon>Coleoidea</taxon>
        <taxon>Octopodiformes</taxon>
        <taxon>Octopoda</taxon>
        <taxon>Incirrata</taxon>
        <taxon>Octopodidae</taxon>
        <taxon>Octopus</taxon>
    </lineage>
</organism>